<evidence type="ECO:0000259" key="2">
    <source>
        <dbReference type="PROSITE" id="PS51505"/>
    </source>
</evidence>
<feature type="region of interest" description="Disordered" evidence="1">
    <location>
        <begin position="69"/>
        <end position="98"/>
    </location>
</feature>
<feature type="compositionally biased region" description="Pro residues" evidence="1">
    <location>
        <begin position="563"/>
        <end position="576"/>
    </location>
</feature>
<dbReference type="PROSITE" id="PS51505">
    <property type="entry name" value="SCA7"/>
    <property type="match status" value="1"/>
</dbReference>
<evidence type="ECO:0000313" key="4">
    <source>
        <dbReference type="Proteomes" id="UP000194236"/>
    </source>
</evidence>
<feature type="region of interest" description="Disordered" evidence="1">
    <location>
        <begin position="552"/>
        <end position="576"/>
    </location>
</feature>
<feature type="compositionally biased region" description="Polar residues" evidence="1">
    <location>
        <begin position="552"/>
        <end position="562"/>
    </location>
</feature>
<dbReference type="EMBL" id="MUJZ01070154">
    <property type="protein sequence ID" value="OTF69498.1"/>
    <property type="molecule type" value="Genomic_DNA"/>
</dbReference>
<name>A0A1Y3ANJ4_EURMA</name>
<dbReference type="InterPro" id="IPR013243">
    <property type="entry name" value="SCA7_dom"/>
</dbReference>
<gene>
    <name evidence="3" type="ORF">BLA29_000795</name>
</gene>
<feature type="compositionally biased region" description="Polar residues" evidence="1">
    <location>
        <begin position="301"/>
        <end position="310"/>
    </location>
</feature>
<accession>A0A1Y3ANJ4</accession>
<organism evidence="3 4">
    <name type="scientific">Euroglyphus maynei</name>
    <name type="common">Mayne's house dust mite</name>
    <dbReference type="NCBI Taxonomy" id="6958"/>
    <lineage>
        <taxon>Eukaryota</taxon>
        <taxon>Metazoa</taxon>
        <taxon>Ecdysozoa</taxon>
        <taxon>Arthropoda</taxon>
        <taxon>Chelicerata</taxon>
        <taxon>Arachnida</taxon>
        <taxon>Acari</taxon>
        <taxon>Acariformes</taxon>
        <taxon>Sarcoptiformes</taxon>
        <taxon>Astigmata</taxon>
        <taxon>Psoroptidia</taxon>
        <taxon>Analgoidea</taxon>
        <taxon>Pyroglyphidae</taxon>
        <taxon>Pyroglyphinae</taxon>
        <taxon>Euroglyphus</taxon>
    </lineage>
</organism>
<feature type="region of interest" description="Disordered" evidence="1">
    <location>
        <begin position="444"/>
        <end position="481"/>
    </location>
</feature>
<dbReference type="AlphaFoldDB" id="A0A1Y3ANJ4"/>
<dbReference type="OrthoDB" id="21678at2759"/>
<evidence type="ECO:0000256" key="1">
    <source>
        <dbReference type="SAM" id="MobiDB-lite"/>
    </source>
</evidence>
<feature type="compositionally biased region" description="Low complexity" evidence="1">
    <location>
        <begin position="82"/>
        <end position="91"/>
    </location>
</feature>
<comment type="caution">
    <text evidence="3">The sequence shown here is derived from an EMBL/GenBank/DDBJ whole genome shotgun (WGS) entry which is preliminary data.</text>
</comment>
<feature type="region of interest" description="Disordered" evidence="1">
    <location>
        <begin position="1"/>
        <end position="34"/>
    </location>
</feature>
<feature type="region of interest" description="Disordered" evidence="1">
    <location>
        <begin position="298"/>
        <end position="330"/>
    </location>
</feature>
<protein>
    <recommendedName>
        <fullName evidence="2">SCA7 domain-containing protein</fullName>
    </recommendedName>
</protein>
<keyword evidence="4" id="KW-1185">Reference proteome</keyword>
<dbReference type="Proteomes" id="UP000194236">
    <property type="component" value="Unassembled WGS sequence"/>
</dbReference>
<dbReference type="Pfam" id="PF08313">
    <property type="entry name" value="SCA7"/>
    <property type="match status" value="1"/>
</dbReference>
<dbReference type="PANTHER" id="PTHR15117">
    <property type="entry name" value="ATAXIN 7 RELATED"/>
    <property type="match status" value="1"/>
</dbReference>
<dbReference type="Gene3D" id="6.10.140.670">
    <property type="match status" value="1"/>
</dbReference>
<evidence type="ECO:0000313" key="3">
    <source>
        <dbReference type="EMBL" id="OTF69498.1"/>
    </source>
</evidence>
<reference evidence="3 4" key="1">
    <citation type="submission" date="2017-03" db="EMBL/GenBank/DDBJ databases">
        <title>Genome Survey of Euroglyphus maynei.</title>
        <authorList>
            <person name="Arlian L.G."/>
            <person name="Morgan M.S."/>
            <person name="Rider S.D."/>
        </authorList>
    </citation>
    <scope>NUCLEOTIDE SEQUENCE [LARGE SCALE GENOMIC DNA]</scope>
    <source>
        <strain evidence="3">Arlian Lab</strain>
        <tissue evidence="3">Whole body</tissue>
    </source>
</reference>
<dbReference type="InterPro" id="IPR052237">
    <property type="entry name" value="Ataxin-7-like_regulator"/>
</dbReference>
<feature type="compositionally biased region" description="Low complexity" evidence="1">
    <location>
        <begin position="11"/>
        <end position="32"/>
    </location>
</feature>
<dbReference type="PANTHER" id="PTHR15117:SF24">
    <property type="entry name" value="SCA7 DOMAIN-CONTAINING PROTEIN"/>
    <property type="match status" value="1"/>
</dbReference>
<feature type="domain" description="SCA7" evidence="2">
    <location>
        <begin position="584"/>
        <end position="651"/>
    </location>
</feature>
<feature type="compositionally biased region" description="Low complexity" evidence="1">
    <location>
        <begin position="318"/>
        <end position="329"/>
    </location>
</feature>
<proteinExistence type="predicted"/>
<sequence length="728" mass="79713">MGNPIKLCSISTSTTTSTTTSTSSSTTTTTSSINDHQIMINQKDSNSNLNIKAIRSSMNRININQSDSSNLIHLDDNDDGGDNNINGDSNGPENSTGKTWSDLNFDQLLNDDDDDDNVLCKKRITSDCTKLPIEDVDLFGRGPDSEPLFTVKCKACNRLIKASAFRRHIDSINGFSQLSTNVMFNNNENLIKNGHIILQPNDSSNVDNTLTHTVQKTNTTREFFSINGLHNGKLYPNLTKSLNRQTDGSISRSTRRHQILTSAKQPFPIDDDDDVIEITNDINVSSSKSFSGEVEFLGPVNPSTTTTNKTSIIRRKNQSNNNQKQQQSSMFWTSTSNANTSGNVGGSNFAVIKGVYCGGNLSSGNQVLPISALHKSNGNNDNINKSNCNLTSIVNVEKEQHPSTTTTGQTVLKFHEIVVRSSNQSTTTTMAKSKDVNSILRTSTTKRSASELLSSSSGGNIQGNVVAKKSKPNNNDNNATSTTTTVAITAATTTSAGGQQQQVIMLPASMLSSITKQMVTNNETTSTLNGLQQQQPQILNNTTAISITTNCSTTSVSKMRSQPPSPMLMPPPPSPVVPKKRSIVLCKNREYDPDQHCGVQLANMERPCTRSLTCRSHMISLRRNVFGRSKPFDELLSEYKRERGMKERRERKPRNKSKMTTTISTSLSNNNEIAVNHQQLLSNGTIPSTSAIKRSLQAKISNNTRLSAKLDGQTNVIHKDKRINNDQR</sequence>
<feature type="non-terminal residue" evidence="3">
    <location>
        <position position="728"/>
    </location>
</feature>